<gene>
    <name evidence="3" type="ORF">M413DRAFT_448290</name>
</gene>
<reference evidence="3 4" key="1">
    <citation type="submission" date="2014-04" db="EMBL/GenBank/DDBJ databases">
        <authorList>
            <consortium name="DOE Joint Genome Institute"/>
            <person name="Kuo A."/>
            <person name="Gay G."/>
            <person name="Dore J."/>
            <person name="Kohler A."/>
            <person name="Nagy L.G."/>
            <person name="Floudas D."/>
            <person name="Copeland A."/>
            <person name="Barry K.W."/>
            <person name="Cichocki N."/>
            <person name="Veneault-Fourrey C."/>
            <person name="LaButti K."/>
            <person name="Lindquist E.A."/>
            <person name="Lipzen A."/>
            <person name="Lundell T."/>
            <person name="Morin E."/>
            <person name="Murat C."/>
            <person name="Sun H."/>
            <person name="Tunlid A."/>
            <person name="Henrissat B."/>
            <person name="Grigoriev I.V."/>
            <person name="Hibbett D.S."/>
            <person name="Martin F."/>
            <person name="Nordberg H.P."/>
            <person name="Cantor M.N."/>
            <person name="Hua S.X."/>
        </authorList>
    </citation>
    <scope>NUCLEOTIDE SEQUENCE [LARGE SCALE GENOMIC DNA]</scope>
    <source>
        <strain evidence="4">h7</strain>
    </source>
</reference>
<evidence type="ECO:0000256" key="2">
    <source>
        <dbReference type="SAM" id="Phobius"/>
    </source>
</evidence>
<sequence>MVVHIIRAFLYVVLFIFSVILLGLSGYRVHYTKGLHNGDILTTSTNFYDPTVVELIVTSSLAIIFSLWFFMAILARVGRGPFGTYASEFICIFIIWVMFLVGAAVFTHKYHNLKWCRGGHKVCRILETIKAFAWMCWCWTFFLLIAGFANMLANKHGISGPVHGRRDDVGTYPQTNRTTAPATTAVHTQPVATPQPQVQQVQQLSTA</sequence>
<name>A0A0C2Y9S4_HEBCY</name>
<organism evidence="3 4">
    <name type="scientific">Hebeloma cylindrosporum</name>
    <dbReference type="NCBI Taxonomy" id="76867"/>
    <lineage>
        <taxon>Eukaryota</taxon>
        <taxon>Fungi</taxon>
        <taxon>Dikarya</taxon>
        <taxon>Basidiomycota</taxon>
        <taxon>Agaricomycotina</taxon>
        <taxon>Agaricomycetes</taxon>
        <taxon>Agaricomycetidae</taxon>
        <taxon>Agaricales</taxon>
        <taxon>Agaricineae</taxon>
        <taxon>Hymenogastraceae</taxon>
        <taxon>Hebeloma</taxon>
    </lineage>
</organism>
<reference evidence="4" key="2">
    <citation type="submission" date="2015-01" db="EMBL/GenBank/DDBJ databases">
        <title>Evolutionary Origins and Diversification of the Mycorrhizal Mutualists.</title>
        <authorList>
            <consortium name="DOE Joint Genome Institute"/>
            <consortium name="Mycorrhizal Genomics Consortium"/>
            <person name="Kohler A."/>
            <person name="Kuo A."/>
            <person name="Nagy L.G."/>
            <person name="Floudas D."/>
            <person name="Copeland A."/>
            <person name="Barry K.W."/>
            <person name="Cichocki N."/>
            <person name="Veneault-Fourrey C."/>
            <person name="LaButti K."/>
            <person name="Lindquist E.A."/>
            <person name="Lipzen A."/>
            <person name="Lundell T."/>
            <person name="Morin E."/>
            <person name="Murat C."/>
            <person name="Riley R."/>
            <person name="Ohm R."/>
            <person name="Sun H."/>
            <person name="Tunlid A."/>
            <person name="Henrissat B."/>
            <person name="Grigoriev I.V."/>
            <person name="Hibbett D.S."/>
            <person name="Martin F."/>
        </authorList>
    </citation>
    <scope>NUCLEOTIDE SEQUENCE [LARGE SCALE GENOMIC DNA]</scope>
    <source>
        <strain evidence="4">h7</strain>
    </source>
</reference>
<keyword evidence="4" id="KW-1185">Reference proteome</keyword>
<keyword evidence="2" id="KW-1133">Transmembrane helix</keyword>
<dbReference type="EMBL" id="KN831795">
    <property type="protein sequence ID" value="KIM37777.1"/>
    <property type="molecule type" value="Genomic_DNA"/>
</dbReference>
<feature type="transmembrane region" description="Helical" evidence="2">
    <location>
        <begin position="9"/>
        <end position="27"/>
    </location>
</feature>
<keyword evidence="2" id="KW-0472">Membrane</keyword>
<evidence type="ECO:0000313" key="3">
    <source>
        <dbReference type="EMBL" id="KIM37777.1"/>
    </source>
</evidence>
<evidence type="ECO:0000313" key="4">
    <source>
        <dbReference type="Proteomes" id="UP000053424"/>
    </source>
</evidence>
<dbReference type="HOGENOM" id="CLU_095057_2_0_1"/>
<dbReference type="Proteomes" id="UP000053424">
    <property type="component" value="Unassembled WGS sequence"/>
</dbReference>
<accession>A0A0C2Y9S4</accession>
<feature type="compositionally biased region" description="Polar residues" evidence="1">
    <location>
        <begin position="172"/>
        <end position="187"/>
    </location>
</feature>
<dbReference type="OrthoDB" id="3227739at2759"/>
<feature type="compositionally biased region" description="Low complexity" evidence="1">
    <location>
        <begin position="188"/>
        <end position="207"/>
    </location>
</feature>
<evidence type="ECO:0000256" key="1">
    <source>
        <dbReference type="SAM" id="MobiDB-lite"/>
    </source>
</evidence>
<feature type="transmembrane region" description="Helical" evidence="2">
    <location>
        <begin position="55"/>
        <end position="77"/>
    </location>
</feature>
<dbReference type="AlphaFoldDB" id="A0A0C2Y9S4"/>
<protein>
    <recommendedName>
        <fullName evidence="5">MARVEL domain-containing protein</fullName>
    </recommendedName>
</protein>
<evidence type="ECO:0008006" key="5">
    <source>
        <dbReference type="Google" id="ProtNLM"/>
    </source>
</evidence>
<proteinExistence type="predicted"/>
<feature type="transmembrane region" description="Helical" evidence="2">
    <location>
        <begin position="89"/>
        <end position="111"/>
    </location>
</feature>
<keyword evidence="2" id="KW-0812">Transmembrane</keyword>
<feature type="transmembrane region" description="Helical" evidence="2">
    <location>
        <begin position="131"/>
        <end position="153"/>
    </location>
</feature>
<feature type="region of interest" description="Disordered" evidence="1">
    <location>
        <begin position="165"/>
        <end position="207"/>
    </location>
</feature>